<feature type="compositionally biased region" description="Low complexity" evidence="1">
    <location>
        <begin position="270"/>
        <end position="282"/>
    </location>
</feature>
<dbReference type="AlphaFoldDB" id="A0A2S6GS66"/>
<feature type="compositionally biased region" description="Low complexity" evidence="1">
    <location>
        <begin position="449"/>
        <end position="471"/>
    </location>
</feature>
<comment type="caution">
    <text evidence="2">The sequence shown here is derived from an EMBL/GenBank/DDBJ whole genome shotgun (WGS) entry which is preliminary data.</text>
</comment>
<evidence type="ECO:0000313" key="3">
    <source>
        <dbReference type="Proteomes" id="UP000239203"/>
    </source>
</evidence>
<feature type="region of interest" description="Disordered" evidence="1">
    <location>
        <begin position="382"/>
        <end position="416"/>
    </location>
</feature>
<feature type="region of interest" description="Disordered" evidence="1">
    <location>
        <begin position="135"/>
        <end position="154"/>
    </location>
</feature>
<dbReference type="EMBL" id="PTIX01000006">
    <property type="protein sequence ID" value="PPK68095.1"/>
    <property type="molecule type" value="Genomic_DNA"/>
</dbReference>
<feature type="compositionally biased region" description="Low complexity" evidence="1">
    <location>
        <begin position="304"/>
        <end position="313"/>
    </location>
</feature>
<feature type="compositionally biased region" description="Pro residues" evidence="1">
    <location>
        <begin position="283"/>
        <end position="303"/>
    </location>
</feature>
<feature type="region of interest" description="Disordered" evidence="1">
    <location>
        <begin position="449"/>
        <end position="515"/>
    </location>
</feature>
<sequence length="557" mass="59948">MPAPHPHIRPAFHVKHHAEEPSALPAPFTPTRRPVSPPAPSTHLPNSAPPRRPSLSFPVPLRSPFLSALRSSPLSVHPCSHAPALRLTPLRLTAPLCPHPVVSPHLSTSSPAPRHLPTSPCRHVQDLAALSIVSPSPQSPAQLSPAASPPSRLIAPPLRRSTSPFITPSLLPLRFIALLSPPPGHLAASSGRFATSSPLRSTALSLRRSSVSPSRASPLCLTVLRYPAVPFCRFSVRSYLRPATPPPRRPSSRLTTPPPVVSPHRPVAPPRRLAAPSLRRPVASPPRRPAAPPPRRPAVPPLRRPAALPLRRPVAPPLRRPSASLTITRRPSPPRLPRRLAAPSLRRLAVLSPRRPATLSLTSPAISTPVVPSPFSLVDNHPSPIASPSAPSPRRLASPSSRYPPSPSAASPSAPTSSLRLYLHIPSSTSPYRQACFALRSSPLSSLRRSTFTPARHPPAALAPSPSPRTLVPTPIHPVSSSPSDPPLHRATNPTLTRPTPPHRSLSTSPRHPMPPTRVNFFRAAPAPSPIPRSRLSTYLHLIHRFSADRRNTLQRR</sequence>
<protein>
    <submittedName>
        <fullName evidence="2">Uncharacterized protein</fullName>
    </submittedName>
</protein>
<feature type="compositionally biased region" description="Low complexity" evidence="1">
    <location>
        <begin position="382"/>
        <end position="401"/>
    </location>
</feature>
<evidence type="ECO:0000256" key="1">
    <source>
        <dbReference type="SAM" id="MobiDB-lite"/>
    </source>
</evidence>
<organism evidence="2 3">
    <name type="scientific">Actinokineospora auranticolor</name>
    <dbReference type="NCBI Taxonomy" id="155976"/>
    <lineage>
        <taxon>Bacteria</taxon>
        <taxon>Bacillati</taxon>
        <taxon>Actinomycetota</taxon>
        <taxon>Actinomycetes</taxon>
        <taxon>Pseudonocardiales</taxon>
        <taxon>Pseudonocardiaceae</taxon>
        <taxon>Actinokineospora</taxon>
    </lineage>
</organism>
<feature type="region of interest" description="Disordered" evidence="1">
    <location>
        <begin position="1"/>
        <end position="55"/>
    </location>
</feature>
<proteinExistence type="predicted"/>
<name>A0A2S6GS66_9PSEU</name>
<reference evidence="2 3" key="1">
    <citation type="submission" date="2018-02" db="EMBL/GenBank/DDBJ databases">
        <title>Genomic Encyclopedia of Archaeal and Bacterial Type Strains, Phase II (KMG-II): from individual species to whole genera.</title>
        <authorList>
            <person name="Goeker M."/>
        </authorList>
    </citation>
    <scope>NUCLEOTIDE SEQUENCE [LARGE SCALE GENOMIC DNA]</scope>
    <source>
        <strain evidence="2 3">YU 961-1</strain>
    </source>
</reference>
<gene>
    <name evidence="2" type="ORF">CLV40_106328</name>
</gene>
<keyword evidence="3" id="KW-1185">Reference proteome</keyword>
<feature type="compositionally biased region" description="Basic residues" evidence="1">
    <location>
        <begin position="1"/>
        <end position="16"/>
    </location>
</feature>
<dbReference type="Proteomes" id="UP000239203">
    <property type="component" value="Unassembled WGS sequence"/>
</dbReference>
<feature type="compositionally biased region" description="Pro residues" evidence="1">
    <location>
        <begin position="256"/>
        <end position="269"/>
    </location>
</feature>
<evidence type="ECO:0000313" key="2">
    <source>
        <dbReference type="EMBL" id="PPK68095.1"/>
    </source>
</evidence>
<feature type="region of interest" description="Disordered" evidence="1">
    <location>
        <begin position="240"/>
        <end position="341"/>
    </location>
</feature>
<accession>A0A2S6GS66</accession>